<evidence type="ECO:0000313" key="2">
    <source>
        <dbReference type="EMBL" id="CEG15199.1"/>
    </source>
</evidence>
<reference evidence="2 3" key="1">
    <citation type="submission" date="2014-09" db="EMBL/GenBank/DDBJ databases">
        <authorList>
            <person name="Regsiter A."/>
        </authorList>
    </citation>
    <scope>NUCLEOTIDE SEQUENCE [LARGE SCALE GENOMIC DNA]</scope>
</reference>
<sequence length="77" mass="8731">MTLEPQSESRYTETVKDQRQKWQGNGVQGERPYPEKAKRPPARPAIRTPTCSPCSSEKGLRSLPLRRQDPPPTSRKG</sequence>
<dbReference type="EMBL" id="CCXZ01000085">
    <property type="protein sequence ID" value="CEG15199.1"/>
    <property type="molecule type" value="Genomic_DNA"/>
</dbReference>
<feature type="region of interest" description="Disordered" evidence="1">
    <location>
        <begin position="1"/>
        <end position="77"/>
    </location>
</feature>
<evidence type="ECO:0000313" key="3">
    <source>
        <dbReference type="Proteomes" id="UP000052230"/>
    </source>
</evidence>
<accession>A0A0U5FE40</accession>
<feature type="compositionally biased region" description="Basic and acidic residues" evidence="1">
    <location>
        <begin position="10"/>
        <end position="20"/>
    </location>
</feature>
<proteinExistence type="predicted"/>
<name>A0A0U5FE40_XANCI</name>
<evidence type="ECO:0000256" key="1">
    <source>
        <dbReference type="SAM" id="MobiDB-lite"/>
    </source>
</evidence>
<protein>
    <submittedName>
        <fullName evidence="2">Uncharacterized protein</fullName>
    </submittedName>
</protein>
<dbReference type="AlphaFoldDB" id="A0A0U5FE40"/>
<keyword evidence="3" id="KW-1185">Reference proteome</keyword>
<organism evidence="2 3">
    <name type="scientific">Xanthomonas citri pv. citri</name>
    <dbReference type="NCBI Taxonomy" id="611301"/>
    <lineage>
        <taxon>Bacteria</taxon>
        <taxon>Pseudomonadati</taxon>
        <taxon>Pseudomonadota</taxon>
        <taxon>Gammaproteobacteria</taxon>
        <taxon>Lysobacterales</taxon>
        <taxon>Lysobacteraceae</taxon>
        <taxon>Xanthomonas</taxon>
    </lineage>
</organism>
<gene>
    <name evidence="2" type="ORF">XAC3562_1750071</name>
</gene>
<dbReference type="Proteomes" id="UP000052230">
    <property type="component" value="Unassembled WGS sequence"/>
</dbReference>
<comment type="caution">
    <text evidence="2">The sequence shown here is derived from an EMBL/GenBank/DDBJ whole genome shotgun (WGS) entry which is preliminary data.</text>
</comment>